<dbReference type="STRING" id="31246.A0A183PA73"/>
<evidence type="ECO:0000256" key="1">
    <source>
        <dbReference type="ARBA" id="ARBA00004245"/>
    </source>
</evidence>
<name>A0A183PA73_9TREM</name>
<evidence type="ECO:0000313" key="7">
    <source>
        <dbReference type="Proteomes" id="UP000269396"/>
    </source>
</evidence>
<evidence type="ECO:0000313" key="6">
    <source>
        <dbReference type="EMBL" id="VDP57588.1"/>
    </source>
</evidence>
<dbReference type="EMBL" id="UZAL01031307">
    <property type="protein sequence ID" value="VDP57588.1"/>
    <property type="molecule type" value="Genomic_DNA"/>
</dbReference>
<organism evidence="6 7">
    <name type="scientific">Schistosoma mattheei</name>
    <dbReference type="NCBI Taxonomy" id="31246"/>
    <lineage>
        <taxon>Eukaryota</taxon>
        <taxon>Metazoa</taxon>
        <taxon>Spiralia</taxon>
        <taxon>Lophotrochozoa</taxon>
        <taxon>Platyhelminthes</taxon>
        <taxon>Trematoda</taxon>
        <taxon>Digenea</taxon>
        <taxon>Strigeidida</taxon>
        <taxon>Schistosomatoidea</taxon>
        <taxon>Schistosomatidae</taxon>
        <taxon>Schistosoma</taxon>
    </lineage>
</organism>
<keyword evidence="4" id="KW-0175">Coiled coil</keyword>
<gene>
    <name evidence="6" type="ORF">SMTD_LOCUS11259</name>
</gene>
<keyword evidence="2" id="KW-0963">Cytoplasm</keyword>
<accession>A0A183PA73</accession>
<dbReference type="Pfam" id="PF16641">
    <property type="entry name" value="CLIP1_ZNF"/>
    <property type="match status" value="2"/>
</dbReference>
<sequence length="161" mass="18561">MELEKVHNHTITALESEKQVLLERIKEAENRLLEHQPNSSTELILKSLRNVISLPSNKHIKSRNPPPTRLWCDNCLVFDSHDTKDCSQTNGNNHSHQHYTTNGMIKNSIIHDEIPRKSSLKNFHKISKQNSSVTTINRLYCDNCGIFDDHITENCTDTQTF</sequence>
<evidence type="ECO:0000256" key="4">
    <source>
        <dbReference type="ARBA" id="ARBA00023054"/>
    </source>
</evidence>
<keyword evidence="7" id="KW-1185">Reference proteome</keyword>
<protein>
    <submittedName>
        <fullName evidence="6">Uncharacterized protein</fullName>
    </submittedName>
</protein>
<evidence type="ECO:0000256" key="2">
    <source>
        <dbReference type="ARBA" id="ARBA00022490"/>
    </source>
</evidence>
<proteinExistence type="predicted"/>
<evidence type="ECO:0000256" key="5">
    <source>
        <dbReference type="ARBA" id="ARBA00023212"/>
    </source>
</evidence>
<dbReference type="AlphaFoldDB" id="A0A183PA73"/>
<dbReference type="GO" id="GO:0005874">
    <property type="term" value="C:microtubule"/>
    <property type="evidence" value="ECO:0007669"/>
    <property type="project" value="UniProtKB-KW"/>
</dbReference>
<dbReference type="InterPro" id="IPR032108">
    <property type="entry name" value="CLIP1_ZNF"/>
</dbReference>
<reference evidence="6 7" key="1">
    <citation type="submission" date="2018-11" db="EMBL/GenBank/DDBJ databases">
        <authorList>
            <consortium name="Pathogen Informatics"/>
        </authorList>
    </citation>
    <scope>NUCLEOTIDE SEQUENCE [LARGE SCALE GENOMIC DNA]</scope>
    <source>
        <strain>Denwood</strain>
        <strain evidence="7">Zambia</strain>
    </source>
</reference>
<keyword evidence="3" id="KW-0493">Microtubule</keyword>
<evidence type="ECO:0000256" key="3">
    <source>
        <dbReference type="ARBA" id="ARBA00022701"/>
    </source>
</evidence>
<dbReference type="Proteomes" id="UP000269396">
    <property type="component" value="Unassembled WGS sequence"/>
</dbReference>
<keyword evidence="5" id="KW-0206">Cytoskeleton</keyword>
<comment type="subcellular location">
    <subcellularLocation>
        <location evidence="1">Cytoplasm</location>
        <location evidence="1">Cytoskeleton</location>
    </subcellularLocation>
</comment>